<proteinExistence type="predicted"/>
<feature type="signal peptide" evidence="1">
    <location>
        <begin position="1"/>
        <end position="18"/>
    </location>
</feature>
<evidence type="ECO:0008006" key="4">
    <source>
        <dbReference type="Google" id="ProtNLM"/>
    </source>
</evidence>
<reference evidence="2" key="1">
    <citation type="submission" date="2022-01" db="EMBL/GenBank/DDBJ databases">
        <authorList>
            <person name="King R."/>
        </authorList>
    </citation>
    <scope>NUCLEOTIDE SEQUENCE</scope>
</reference>
<name>A0A9P0G7Z9_9CUCU</name>
<evidence type="ECO:0000313" key="3">
    <source>
        <dbReference type="Proteomes" id="UP001153636"/>
    </source>
</evidence>
<dbReference type="AlphaFoldDB" id="A0A9P0G7Z9"/>
<evidence type="ECO:0000313" key="2">
    <source>
        <dbReference type="EMBL" id="CAH1101331.1"/>
    </source>
</evidence>
<dbReference type="OrthoDB" id="6759118at2759"/>
<keyword evidence="3" id="KW-1185">Reference proteome</keyword>
<dbReference type="Pfam" id="PF06585">
    <property type="entry name" value="JHBP"/>
    <property type="match status" value="1"/>
</dbReference>
<dbReference type="InterPro" id="IPR010562">
    <property type="entry name" value="Haemolymph_juvenile_hormone-bd"/>
</dbReference>
<sequence length="232" mass="26640">MWGVKFIGILALAFVVCATDLEEGLAIMACASRAMKVGVPSLGIPTYNPLKLKDIIFESDDYPLVFKFEFDNITWAGLPNWNLSAIQKSKDSDSDAVFDYELYWKHIEFGAKVYNESVVSEIFKIELEDTTWKGDFKVTKPNEHSNGTINKVGVRWETKNITASYTTSDDEEVKIFPEEFIKIIQDKIESDNLRNYIGDQIYESLEDVWWNTGKVWDLVQWCEDNPDNSAVY</sequence>
<keyword evidence="1" id="KW-0732">Signal</keyword>
<organism evidence="2 3">
    <name type="scientific">Psylliodes chrysocephalus</name>
    <dbReference type="NCBI Taxonomy" id="3402493"/>
    <lineage>
        <taxon>Eukaryota</taxon>
        <taxon>Metazoa</taxon>
        <taxon>Ecdysozoa</taxon>
        <taxon>Arthropoda</taxon>
        <taxon>Hexapoda</taxon>
        <taxon>Insecta</taxon>
        <taxon>Pterygota</taxon>
        <taxon>Neoptera</taxon>
        <taxon>Endopterygota</taxon>
        <taxon>Coleoptera</taxon>
        <taxon>Polyphaga</taxon>
        <taxon>Cucujiformia</taxon>
        <taxon>Chrysomeloidea</taxon>
        <taxon>Chrysomelidae</taxon>
        <taxon>Galerucinae</taxon>
        <taxon>Alticini</taxon>
        <taxon>Psylliodes</taxon>
    </lineage>
</organism>
<dbReference type="Gene3D" id="3.15.10.30">
    <property type="entry name" value="Haemolymph juvenile hormone binding protein"/>
    <property type="match status" value="1"/>
</dbReference>
<feature type="chain" id="PRO_5040158996" description="Juvenile hormone binding protein" evidence="1">
    <location>
        <begin position="19"/>
        <end position="232"/>
    </location>
</feature>
<evidence type="ECO:0000256" key="1">
    <source>
        <dbReference type="SAM" id="SignalP"/>
    </source>
</evidence>
<accession>A0A9P0G7Z9</accession>
<gene>
    <name evidence="2" type="ORF">PSYICH_LOCUS2792</name>
</gene>
<dbReference type="EMBL" id="OV651823">
    <property type="protein sequence ID" value="CAH1101331.1"/>
    <property type="molecule type" value="Genomic_DNA"/>
</dbReference>
<dbReference type="InterPro" id="IPR038606">
    <property type="entry name" value="To_sf"/>
</dbReference>
<protein>
    <recommendedName>
        <fullName evidence="4">Juvenile hormone binding protein</fullName>
    </recommendedName>
</protein>
<dbReference type="Proteomes" id="UP001153636">
    <property type="component" value="Chromosome 11"/>
</dbReference>